<evidence type="ECO:0000256" key="3">
    <source>
        <dbReference type="SAM" id="SignalP"/>
    </source>
</evidence>
<reference evidence="4" key="1">
    <citation type="submission" date="2022-10" db="EMBL/GenBank/DDBJ databases">
        <title>Host association and intracellularity evolved multiple times independently in the Rickettsiales.</title>
        <authorList>
            <person name="Castelli M."/>
            <person name="Nardi T."/>
            <person name="Gammuto L."/>
            <person name="Bellinzona G."/>
            <person name="Sabaneyeva E."/>
            <person name="Potekhin A."/>
            <person name="Serra V."/>
            <person name="Petroni G."/>
            <person name="Sassera D."/>
        </authorList>
    </citation>
    <scope>NUCLEOTIDE SEQUENCE [LARGE SCALE GENOMIC DNA]</scope>
    <source>
        <strain evidence="4">US_Bl 11III1</strain>
    </source>
</reference>
<evidence type="ECO:0000256" key="1">
    <source>
        <dbReference type="ARBA" id="ARBA00006135"/>
    </source>
</evidence>
<dbReference type="Proteomes" id="UP001325140">
    <property type="component" value="Chromosome"/>
</dbReference>
<feature type="signal peptide" evidence="3">
    <location>
        <begin position="1"/>
        <end position="25"/>
    </location>
</feature>
<keyword evidence="2 3" id="KW-0732">Signal</keyword>
<dbReference type="RefSeq" id="WP_323722425.1">
    <property type="nucleotide sequence ID" value="NZ_CP110343.1"/>
</dbReference>
<protein>
    <submittedName>
        <fullName evidence="4">Type IV secretion system protein VirB9</fullName>
    </submittedName>
</protein>
<dbReference type="InterPro" id="IPR038161">
    <property type="entry name" value="VirB9/CagX/TrbG_C_sf"/>
</dbReference>
<dbReference type="EMBL" id="CP110343">
    <property type="protein sequence ID" value="WPX97774.1"/>
    <property type="molecule type" value="Genomic_DNA"/>
</dbReference>
<gene>
    <name evidence="4" type="ORF">Fokcrypt_00292</name>
</gene>
<dbReference type="CDD" id="cd06911">
    <property type="entry name" value="VirB9_CagX_TrbG"/>
    <property type="match status" value="1"/>
</dbReference>
<evidence type="ECO:0000256" key="2">
    <source>
        <dbReference type="ARBA" id="ARBA00022729"/>
    </source>
</evidence>
<evidence type="ECO:0000313" key="4">
    <source>
        <dbReference type="EMBL" id="WPX97774.1"/>
    </source>
</evidence>
<sequence>MYFGKKGIIAYFCVLALLSPLYSSAIQYDTSLTIDRRIQKFIYSPNQVFPLVLSPGYQTSIEFGEGEVLQTYSLGNSYAWQLSVVGNTLFIKPIEDDVMTNMTVITNKRKYYFEIETRNFANQLDDSFAYVVRFFYPDANQSDDKKLLTKQYQSEEPVKEIVPYNFNYTMVKGSKNVYPSTIFDDSNSTYFQYKTLTKTPKIFLLNGQELKPLAVKKVKDYYVVDNVAKSFFVKIGDEAVVIQNLR</sequence>
<feature type="chain" id="PRO_5045467005" evidence="3">
    <location>
        <begin position="26"/>
        <end position="246"/>
    </location>
</feature>
<dbReference type="InterPro" id="IPR033645">
    <property type="entry name" value="VirB9/CagX/TrbG_C"/>
</dbReference>
<accession>A0ABZ0UPZ9</accession>
<proteinExistence type="inferred from homology"/>
<organism evidence="4 5">
    <name type="scientific">Candidatus Fokinia crypta</name>
    <dbReference type="NCBI Taxonomy" id="1920990"/>
    <lineage>
        <taxon>Bacteria</taxon>
        <taxon>Pseudomonadati</taxon>
        <taxon>Pseudomonadota</taxon>
        <taxon>Alphaproteobacteria</taxon>
        <taxon>Rickettsiales</taxon>
        <taxon>Candidatus Midichloriaceae</taxon>
        <taxon>Candidatus Fokinia</taxon>
    </lineage>
</organism>
<dbReference type="Pfam" id="PF03524">
    <property type="entry name" value="CagX"/>
    <property type="match status" value="1"/>
</dbReference>
<keyword evidence="5" id="KW-1185">Reference proteome</keyword>
<evidence type="ECO:0000313" key="5">
    <source>
        <dbReference type="Proteomes" id="UP001325140"/>
    </source>
</evidence>
<name>A0ABZ0UPZ9_9RICK</name>
<comment type="similarity">
    <text evidence="1">Belongs to the TrbG/VirB9 family.</text>
</comment>
<dbReference type="Gene3D" id="2.60.40.2500">
    <property type="match status" value="1"/>
</dbReference>
<dbReference type="InterPro" id="IPR010258">
    <property type="entry name" value="Conjugal_tfr_TrbG/VirB9/CagX"/>
</dbReference>